<dbReference type="InterPro" id="IPR039448">
    <property type="entry name" value="Beta_helix"/>
</dbReference>
<keyword evidence="3" id="KW-1185">Reference proteome</keyword>
<gene>
    <name evidence="2" type="ORF">GCM10023082_26550</name>
</gene>
<dbReference type="InterPro" id="IPR011050">
    <property type="entry name" value="Pectin_lyase_fold/virulence"/>
</dbReference>
<proteinExistence type="predicted"/>
<dbReference type="EMBL" id="BAABEP010000014">
    <property type="protein sequence ID" value="GAA3727262.1"/>
    <property type="molecule type" value="Genomic_DNA"/>
</dbReference>
<dbReference type="InterPro" id="IPR012334">
    <property type="entry name" value="Pectin_lyas_fold"/>
</dbReference>
<dbReference type="Gene3D" id="2.160.20.10">
    <property type="entry name" value="Single-stranded right-handed beta-helix, Pectin lyase-like"/>
    <property type="match status" value="2"/>
</dbReference>
<comment type="caution">
    <text evidence="2">The sequence shown here is derived from an EMBL/GenBank/DDBJ whole genome shotgun (WGS) entry which is preliminary data.</text>
</comment>
<evidence type="ECO:0000259" key="1">
    <source>
        <dbReference type="Pfam" id="PF13229"/>
    </source>
</evidence>
<accession>A0ABP7EXM2</accession>
<organism evidence="2 3">
    <name type="scientific">Streptomyces tremellae</name>
    <dbReference type="NCBI Taxonomy" id="1124239"/>
    <lineage>
        <taxon>Bacteria</taxon>
        <taxon>Bacillati</taxon>
        <taxon>Actinomycetota</taxon>
        <taxon>Actinomycetes</taxon>
        <taxon>Kitasatosporales</taxon>
        <taxon>Streptomycetaceae</taxon>
        <taxon>Streptomyces</taxon>
    </lineage>
</organism>
<name>A0ABP7EXM2_9ACTN</name>
<dbReference type="Proteomes" id="UP001499884">
    <property type="component" value="Unassembled WGS sequence"/>
</dbReference>
<dbReference type="SUPFAM" id="SSF51126">
    <property type="entry name" value="Pectin lyase-like"/>
    <property type="match status" value="2"/>
</dbReference>
<sequence>MTLYTYGGTPADVLTDAAGNVVPDYPLAVRVAGTGAAVTALFEDDGTTPIGQLQTNPASSSMPGAIRTFKAQDVPAIEYEYLDTAGNPVRWYEAARELASNAAQAAADAQAGLTGKLDRTGGTISGDLAVDGALSVGGQPITPTASLTAAGLYPVTGAAADGATDDHDAIQAALDAAHAAGGGTVIIPAGRVYAVGTFLVVYDHTTIWAYGATLRSSGNTGLLRNFTNDETPAGYGGHSHIRVLGGTWDGNAADADGNGTVTAETDILNFVHCTDVTVRDATVMNTSSAHALEFNSTDGGRALNCRFLGFRDNSAAQNRGPSEAIQIDIAVSGSSSIGQYDKTASRNITVQGCYFGPSDRLGPYGKAVGSHTLAAGVTYDDIQILDNRIDATLHEGIGAYGWRRARIAGNLITNAGASGILATIPDPATTSVPTHALTVEGNTIDTVAADSGIRVLGYVAYRYPGAVISGNTIKNVTGNAIQVENCAGPIVAGNTVDTTSSTGLYANYSPDAAITGNVVRNAGSNGINATGSPGALISGNLVDTTASNFGIFTGQGADGATNTTDALITGNAITAAASAGIRCSTGSARCTITNNRIRKGSAATVNGIMLAANSTACIIAGNDLSQNSWAAAAALYLTTAAPVLDYAGGTTTPGHNLI</sequence>
<dbReference type="SMART" id="SM00710">
    <property type="entry name" value="PbH1"/>
    <property type="match status" value="12"/>
</dbReference>
<feature type="domain" description="Right handed beta helix" evidence="1">
    <location>
        <begin position="436"/>
        <end position="554"/>
    </location>
</feature>
<dbReference type="InterPro" id="IPR022444">
    <property type="entry name" value="Cofactor-bd_rpt"/>
</dbReference>
<reference evidence="3" key="1">
    <citation type="journal article" date="2019" name="Int. J. Syst. Evol. Microbiol.">
        <title>The Global Catalogue of Microorganisms (GCM) 10K type strain sequencing project: providing services to taxonomists for standard genome sequencing and annotation.</title>
        <authorList>
            <consortium name="The Broad Institute Genomics Platform"/>
            <consortium name="The Broad Institute Genome Sequencing Center for Infectious Disease"/>
            <person name="Wu L."/>
            <person name="Ma J."/>
        </authorList>
    </citation>
    <scope>NUCLEOTIDE SEQUENCE [LARGE SCALE GENOMIC DNA]</scope>
    <source>
        <strain evidence="3">JCM 30846</strain>
    </source>
</reference>
<dbReference type="InterPro" id="IPR006626">
    <property type="entry name" value="PbH1"/>
</dbReference>
<evidence type="ECO:0000313" key="3">
    <source>
        <dbReference type="Proteomes" id="UP001499884"/>
    </source>
</evidence>
<dbReference type="NCBIfam" id="TIGR03807">
    <property type="entry name" value="RR_fam_repeat"/>
    <property type="match status" value="1"/>
</dbReference>
<evidence type="ECO:0000313" key="2">
    <source>
        <dbReference type="EMBL" id="GAA3727262.1"/>
    </source>
</evidence>
<dbReference type="RefSeq" id="WP_345645731.1">
    <property type="nucleotide sequence ID" value="NZ_BAABEP010000014.1"/>
</dbReference>
<dbReference type="Pfam" id="PF13229">
    <property type="entry name" value="Beta_helix"/>
    <property type="match status" value="1"/>
</dbReference>
<protein>
    <submittedName>
        <fullName evidence="2">Right-handed parallel beta-helix repeat-containing protein</fullName>
    </submittedName>
</protein>